<evidence type="ECO:0000313" key="1">
    <source>
        <dbReference type="EMBL" id="RKQ68962.1"/>
    </source>
</evidence>
<sequence>MSDKPTALMQQFMDGMASARSMDIAMGVSVHLSRTEVLRLVVHDLVKKRNACRNEEMAAHFDAILLAYYLSRDEHLVATQDARIIPSPKETNHDQ</sequence>
<dbReference type="Proteomes" id="UP000282211">
    <property type="component" value="Unassembled WGS sequence"/>
</dbReference>
<comment type="caution">
    <text evidence="1">The sequence shown here is derived from an EMBL/GenBank/DDBJ whole genome shotgun (WGS) entry which is preliminary data.</text>
</comment>
<dbReference type="AlphaFoldDB" id="A0A420WDJ8"/>
<name>A0A420WDJ8_9PROT</name>
<protein>
    <submittedName>
        <fullName evidence="1">Uncharacterized protein</fullName>
    </submittedName>
</protein>
<dbReference type="InParanoid" id="A0A420WDJ8"/>
<proteinExistence type="predicted"/>
<organism evidence="1 2">
    <name type="scientific">Litorimonas taeanensis</name>
    <dbReference type="NCBI Taxonomy" id="568099"/>
    <lineage>
        <taxon>Bacteria</taxon>
        <taxon>Pseudomonadati</taxon>
        <taxon>Pseudomonadota</taxon>
        <taxon>Alphaproteobacteria</taxon>
        <taxon>Maricaulales</taxon>
        <taxon>Robiginitomaculaceae</taxon>
    </lineage>
</organism>
<gene>
    <name evidence="1" type="ORF">DES40_1738</name>
</gene>
<reference evidence="1 2" key="1">
    <citation type="submission" date="2018-10" db="EMBL/GenBank/DDBJ databases">
        <title>Genomic Encyclopedia of Type Strains, Phase IV (KMG-IV): sequencing the most valuable type-strain genomes for metagenomic binning, comparative biology and taxonomic classification.</title>
        <authorList>
            <person name="Goeker M."/>
        </authorList>
    </citation>
    <scope>NUCLEOTIDE SEQUENCE [LARGE SCALE GENOMIC DNA]</scope>
    <source>
        <strain evidence="1 2">DSM 22008</strain>
    </source>
</reference>
<keyword evidence="2" id="KW-1185">Reference proteome</keyword>
<dbReference type="RefSeq" id="WP_121100816.1">
    <property type="nucleotide sequence ID" value="NZ_RBII01000002.1"/>
</dbReference>
<evidence type="ECO:0000313" key="2">
    <source>
        <dbReference type="Proteomes" id="UP000282211"/>
    </source>
</evidence>
<accession>A0A420WDJ8</accession>
<dbReference type="EMBL" id="RBII01000002">
    <property type="protein sequence ID" value="RKQ68962.1"/>
    <property type="molecule type" value="Genomic_DNA"/>
</dbReference>